<sequence length="444" mass="47925">MWVHRLHQRWVRVTATTGRATPPPPVAAPVDTTPSFLAKLRDALVARSADGAVSRQLFGLVFPNNETVAGVLFEHFVRRSPASTGEALTPADFVSRCAEVCDLISEHDQVEYHLRAFADREDALSAERLRQLVLQAYDAAMWAHPNTVSVGSLAVDEILGGVAESVLHGRPEVGVADTGGHEAAAAAAGPGGGTCVLERAAASSLTGVHPALVWLLMCSLPECYTRPSSAESLPSLPALAALDPGQAIGRLAQAAAPKHWVSLYSSAEQGLSASRLQHHVLSYRGPTITLVRAEEHRLFCVAADVGWRDSPHYWGGADCMAIQLLPQYQVLCSHQADVMFYNQSARGLPSGLRVGADRKTPAVTVDKDLSMCSSRGAPFRLEGLEVWGCGAPAARDQQIKSQKRDQAAIEQRRKVNIMADTEWGENPDRYLLEMSGAHKSYNYN</sequence>
<dbReference type="Proteomes" id="UP000440578">
    <property type="component" value="Unassembled WGS sequence"/>
</dbReference>
<accession>A0A6A4WRA6</accession>
<reference evidence="2 3" key="1">
    <citation type="submission" date="2019-07" db="EMBL/GenBank/DDBJ databases">
        <title>Draft genome assembly of a fouling barnacle, Amphibalanus amphitrite (Darwin, 1854): The first reference genome for Thecostraca.</title>
        <authorList>
            <person name="Kim W."/>
        </authorList>
    </citation>
    <scope>NUCLEOTIDE SEQUENCE [LARGE SCALE GENOMIC DNA]</scope>
    <source>
        <strain evidence="2">SNU_AA5</strain>
        <tissue evidence="2">Soma without cirri and trophi</tissue>
    </source>
</reference>
<evidence type="ECO:0000313" key="3">
    <source>
        <dbReference type="Proteomes" id="UP000440578"/>
    </source>
</evidence>
<dbReference type="PROSITE" id="PS51886">
    <property type="entry name" value="TLDC"/>
    <property type="match status" value="1"/>
</dbReference>
<proteinExistence type="predicted"/>
<name>A0A6A4WRA6_AMPAM</name>
<dbReference type="OrthoDB" id="289228at2759"/>
<keyword evidence="3" id="KW-1185">Reference proteome</keyword>
<feature type="domain" description="TLDc" evidence="1">
    <location>
        <begin position="229"/>
        <end position="390"/>
    </location>
</feature>
<evidence type="ECO:0000259" key="1">
    <source>
        <dbReference type="PROSITE" id="PS51886"/>
    </source>
</evidence>
<protein>
    <submittedName>
        <fullName evidence="2">TLD domain-containing protein 1</fullName>
    </submittedName>
</protein>
<dbReference type="SMART" id="SM00584">
    <property type="entry name" value="TLDc"/>
    <property type="match status" value="1"/>
</dbReference>
<evidence type="ECO:0000313" key="2">
    <source>
        <dbReference type="EMBL" id="KAF0309827.1"/>
    </source>
</evidence>
<dbReference type="AlphaFoldDB" id="A0A6A4WRA6"/>
<dbReference type="Pfam" id="PF07534">
    <property type="entry name" value="TLD"/>
    <property type="match status" value="1"/>
</dbReference>
<organism evidence="2 3">
    <name type="scientific">Amphibalanus amphitrite</name>
    <name type="common">Striped barnacle</name>
    <name type="synonym">Balanus amphitrite</name>
    <dbReference type="NCBI Taxonomy" id="1232801"/>
    <lineage>
        <taxon>Eukaryota</taxon>
        <taxon>Metazoa</taxon>
        <taxon>Ecdysozoa</taxon>
        <taxon>Arthropoda</taxon>
        <taxon>Crustacea</taxon>
        <taxon>Multicrustacea</taxon>
        <taxon>Cirripedia</taxon>
        <taxon>Thoracica</taxon>
        <taxon>Thoracicalcarea</taxon>
        <taxon>Balanomorpha</taxon>
        <taxon>Balanoidea</taxon>
        <taxon>Balanidae</taxon>
        <taxon>Amphibalaninae</taxon>
        <taxon>Amphibalanus</taxon>
    </lineage>
</organism>
<dbReference type="EMBL" id="VIIS01000371">
    <property type="protein sequence ID" value="KAF0309827.1"/>
    <property type="molecule type" value="Genomic_DNA"/>
</dbReference>
<dbReference type="InterPro" id="IPR006571">
    <property type="entry name" value="TLDc_dom"/>
</dbReference>
<comment type="caution">
    <text evidence="2">The sequence shown here is derived from an EMBL/GenBank/DDBJ whole genome shotgun (WGS) entry which is preliminary data.</text>
</comment>
<gene>
    <name evidence="2" type="primary">tldc1</name>
    <name evidence="2" type="ORF">FJT64_019083</name>
</gene>